<dbReference type="AlphaFoldDB" id="A0A9D4KU82"/>
<keyword evidence="2" id="KW-1185">Reference proteome</keyword>
<protein>
    <submittedName>
        <fullName evidence="1">Uncharacterized protein</fullName>
    </submittedName>
</protein>
<proteinExistence type="predicted"/>
<dbReference type="InterPro" id="IPR011042">
    <property type="entry name" value="6-blade_b-propeller_TolB-like"/>
</dbReference>
<evidence type="ECO:0000313" key="1">
    <source>
        <dbReference type="EMBL" id="KAH3845950.1"/>
    </source>
</evidence>
<gene>
    <name evidence="1" type="ORF">DPMN_088245</name>
</gene>
<dbReference type="Gene3D" id="2.120.10.30">
    <property type="entry name" value="TolB, C-terminal domain"/>
    <property type="match status" value="1"/>
</dbReference>
<organism evidence="1 2">
    <name type="scientific">Dreissena polymorpha</name>
    <name type="common">Zebra mussel</name>
    <name type="synonym">Mytilus polymorpha</name>
    <dbReference type="NCBI Taxonomy" id="45954"/>
    <lineage>
        <taxon>Eukaryota</taxon>
        <taxon>Metazoa</taxon>
        <taxon>Spiralia</taxon>
        <taxon>Lophotrochozoa</taxon>
        <taxon>Mollusca</taxon>
        <taxon>Bivalvia</taxon>
        <taxon>Autobranchia</taxon>
        <taxon>Heteroconchia</taxon>
        <taxon>Euheterodonta</taxon>
        <taxon>Imparidentia</taxon>
        <taxon>Neoheterodontei</taxon>
        <taxon>Myida</taxon>
        <taxon>Dreissenoidea</taxon>
        <taxon>Dreissenidae</taxon>
        <taxon>Dreissena</taxon>
    </lineage>
</organism>
<name>A0A9D4KU82_DREPO</name>
<evidence type="ECO:0000313" key="2">
    <source>
        <dbReference type="Proteomes" id="UP000828390"/>
    </source>
</evidence>
<dbReference type="Proteomes" id="UP000828390">
    <property type="component" value="Unassembled WGS sequence"/>
</dbReference>
<reference evidence="1" key="1">
    <citation type="journal article" date="2019" name="bioRxiv">
        <title>The Genome of the Zebra Mussel, Dreissena polymorpha: A Resource for Invasive Species Research.</title>
        <authorList>
            <person name="McCartney M.A."/>
            <person name="Auch B."/>
            <person name="Kono T."/>
            <person name="Mallez S."/>
            <person name="Zhang Y."/>
            <person name="Obille A."/>
            <person name="Becker A."/>
            <person name="Abrahante J.E."/>
            <person name="Garbe J."/>
            <person name="Badalamenti J.P."/>
            <person name="Herman A."/>
            <person name="Mangelson H."/>
            <person name="Liachko I."/>
            <person name="Sullivan S."/>
            <person name="Sone E.D."/>
            <person name="Koren S."/>
            <person name="Silverstein K.A.T."/>
            <person name="Beckman K.B."/>
            <person name="Gohl D.M."/>
        </authorList>
    </citation>
    <scope>NUCLEOTIDE SEQUENCE</scope>
    <source>
        <strain evidence="1">Duluth1</strain>
        <tissue evidence="1">Whole animal</tissue>
    </source>
</reference>
<dbReference type="SUPFAM" id="SSF101898">
    <property type="entry name" value="NHL repeat"/>
    <property type="match status" value="1"/>
</dbReference>
<sequence>MHQPDSFVTFYFNYKHMFNNSLLSVCKCAVSPDGSRLYVTNYCRHKLLTLSLDGTVLSSLEDHALRGPLGVHVAETGQLLVCGLESNNVVQVDGEGGVVTLASKEDGLCQPGSLYYSARTGRLIVGHTSDNILVLHAK</sequence>
<dbReference type="EMBL" id="JAIWYP010000003">
    <property type="protein sequence ID" value="KAH3845950.1"/>
    <property type="molecule type" value="Genomic_DNA"/>
</dbReference>
<comment type="caution">
    <text evidence="1">The sequence shown here is derived from an EMBL/GenBank/DDBJ whole genome shotgun (WGS) entry which is preliminary data.</text>
</comment>
<reference evidence="1" key="2">
    <citation type="submission" date="2020-11" db="EMBL/GenBank/DDBJ databases">
        <authorList>
            <person name="McCartney M.A."/>
            <person name="Auch B."/>
            <person name="Kono T."/>
            <person name="Mallez S."/>
            <person name="Becker A."/>
            <person name="Gohl D.M."/>
            <person name="Silverstein K.A.T."/>
            <person name="Koren S."/>
            <person name="Bechman K.B."/>
            <person name="Herman A."/>
            <person name="Abrahante J.E."/>
            <person name="Garbe J."/>
        </authorList>
    </citation>
    <scope>NUCLEOTIDE SEQUENCE</scope>
    <source>
        <strain evidence="1">Duluth1</strain>
        <tissue evidence="1">Whole animal</tissue>
    </source>
</reference>
<accession>A0A9D4KU82</accession>